<protein>
    <submittedName>
        <fullName evidence="2">Piezo-type mechanosensitive ion channel component 2-like protein</fullName>
    </submittedName>
</protein>
<keyword evidence="3" id="KW-1185">Reference proteome</keyword>
<dbReference type="AlphaFoldDB" id="A0A498M6P0"/>
<name>A0A498M6P0_LABRO</name>
<evidence type="ECO:0000313" key="2">
    <source>
        <dbReference type="EMBL" id="RXN16559.1"/>
    </source>
</evidence>
<evidence type="ECO:0000313" key="3">
    <source>
        <dbReference type="Proteomes" id="UP000290572"/>
    </source>
</evidence>
<organism evidence="2 3">
    <name type="scientific">Labeo rohita</name>
    <name type="common">Indian major carp</name>
    <name type="synonym">Cyprinus rohita</name>
    <dbReference type="NCBI Taxonomy" id="84645"/>
    <lineage>
        <taxon>Eukaryota</taxon>
        <taxon>Metazoa</taxon>
        <taxon>Chordata</taxon>
        <taxon>Craniata</taxon>
        <taxon>Vertebrata</taxon>
        <taxon>Euteleostomi</taxon>
        <taxon>Actinopterygii</taxon>
        <taxon>Neopterygii</taxon>
        <taxon>Teleostei</taxon>
        <taxon>Ostariophysi</taxon>
        <taxon>Cypriniformes</taxon>
        <taxon>Cyprinidae</taxon>
        <taxon>Labeoninae</taxon>
        <taxon>Labeonini</taxon>
        <taxon>Labeo</taxon>
    </lineage>
</organism>
<proteinExistence type="predicted"/>
<reference evidence="2 3" key="1">
    <citation type="submission" date="2018-03" db="EMBL/GenBank/DDBJ databases">
        <title>Draft genome sequence of Rohu Carp (Labeo rohita).</title>
        <authorList>
            <person name="Das P."/>
            <person name="Kushwaha B."/>
            <person name="Joshi C.G."/>
            <person name="Kumar D."/>
            <person name="Nagpure N.S."/>
            <person name="Sahoo L."/>
            <person name="Das S.P."/>
            <person name="Bit A."/>
            <person name="Patnaik S."/>
            <person name="Meher P.K."/>
            <person name="Jayasankar P."/>
            <person name="Koringa P.G."/>
            <person name="Patel N.V."/>
            <person name="Hinsu A.T."/>
            <person name="Kumar R."/>
            <person name="Pandey M."/>
            <person name="Agarwal S."/>
            <person name="Srivastava S."/>
            <person name="Singh M."/>
            <person name="Iquebal M.A."/>
            <person name="Jaiswal S."/>
            <person name="Angadi U.B."/>
            <person name="Kumar N."/>
            <person name="Raza M."/>
            <person name="Shah T.M."/>
            <person name="Rai A."/>
            <person name="Jena J.K."/>
        </authorList>
    </citation>
    <scope>NUCLEOTIDE SEQUENCE [LARGE SCALE GENOMIC DNA]</scope>
    <source>
        <strain evidence="2">DASCIFA01</strain>
        <tissue evidence="2">Testis</tissue>
    </source>
</reference>
<dbReference type="EMBL" id="QBIY01012780">
    <property type="protein sequence ID" value="RXN16559.1"/>
    <property type="molecule type" value="Genomic_DNA"/>
</dbReference>
<gene>
    <name evidence="2" type="ORF">ROHU_008301</name>
</gene>
<comment type="caution">
    <text evidence="2">The sequence shown here is derived from an EMBL/GenBank/DDBJ whole genome shotgun (WGS) entry which is preliminary data.</text>
</comment>
<evidence type="ECO:0000256" key="1">
    <source>
        <dbReference type="SAM" id="MobiDB-lite"/>
    </source>
</evidence>
<accession>A0A498M6P0</accession>
<feature type="region of interest" description="Disordered" evidence="1">
    <location>
        <begin position="1"/>
        <end position="49"/>
    </location>
</feature>
<sequence length="225" mass="24848">MLDATTSYRPVVPGSQQHPLVLPITQSCPPERSVPDAGEFPPPPTPQDLRKLLASSAMPLAAHRQSAPAYPSIPASLPQSEPRVRPVIPPSETVYRGPPPLVTDLQSRISEQRKRIIVHGTQWICDFRFALNSAWHESTGYSPAEIALGRKLIGPLERALQNPPDPDQPSYDAVDRQSQLFDLSLSSPSSTVLSIMKRMCHYNLRDLIWAVKGLSMVNQGQTLYS</sequence>
<dbReference type="Proteomes" id="UP000290572">
    <property type="component" value="Unassembled WGS sequence"/>
</dbReference>
<feature type="compositionally biased region" description="Polar residues" evidence="1">
    <location>
        <begin position="1"/>
        <end position="28"/>
    </location>
</feature>